<evidence type="ECO:0000256" key="1">
    <source>
        <dbReference type="ARBA" id="ARBA00000085"/>
    </source>
</evidence>
<dbReference type="PRINTS" id="PR00344">
    <property type="entry name" value="BCTRLSENSOR"/>
</dbReference>
<feature type="transmembrane region" description="Helical" evidence="7">
    <location>
        <begin position="21"/>
        <end position="42"/>
    </location>
</feature>
<dbReference type="AlphaFoldDB" id="A0AA96GPM9"/>
<accession>A0AA96GPM9</accession>
<dbReference type="EC" id="2.7.13.3" evidence="2"/>
<keyword evidence="4" id="KW-0808">Transferase</keyword>
<dbReference type="CDD" id="cd16922">
    <property type="entry name" value="HATPase_EvgS-ArcB-TorS-like"/>
    <property type="match status" value="1"/>
</dbReference>
<dbReference type="GO" id="GO:0009927">
    <property type="term" value="F:histidine phosphotransfer kinase activity"/>
    <property type="evidence" value="ECO:0007669"/>
    <property type="project" value="TreeGrafter"/>
</dbReference>
<keyword evidence="7" id="KW-0472">Membrane</keyword>
<dbReference type="InterPro" id="IPR003661">
    <property type="entry name" value="HisK_dim/P_dom"/>
</dbReference>
<dbReference type="InterPro" id="IPR003594">
    <property type="entry name" value="HATPase_dom"/>
</dbReference>
<organism evidence="9 10">
    <name type="scientific">Candidatus Nitrospira neomarina</name>
    <dbReference type="NCBI Taxonomy" id="3020899"/>
    <lineage>
        <taxon>Bacteria</taxon>
        <taxon>Pseudomonadati</taxon>
        <taxon>Nitrospirota</taxon>
        <taxon>Nitrospiria</taxon>
        <taxon>Nitrospirales</taxon>
        <taxon>Nitrospiraceae</taxon>
        <taxon>Nitrospira</taxon>
    </lineage>
</organism>
<sequence>MKYLQQIWGSIPAKKTMNSVILTYLLVLLGLTTFELVEEFFYPDFERWQSQVTTIIFGSLCAGIVAFIVSHRHDTLRQQLIEEIDERKRTQEELQKYQEQLEELVKERTRDLEAKTGELEQANIYLHRANRHKSVFLASMSHELRTPLNSIIGFTGIMLKGMAGEITDEQSKQLGMVKNSANHLLTLINDVLDVSKIEAGKIDFCLEEFGIDEVVTETKESVSPAAQTKGLELLTNVPEDITIFSDKRRTKQVLLNLCSNAVKFTDHGTIEVAAKALNDEKVEITVRDTGIGIKGEDMHELFEPFQQVGVSITKRQEGTGLGLYLTKKLVNLLRGEVWAKSRYGEGSEFTVVLPLRYKEESKD</sequence>
<evidence type="ECO:0000313" key="10">
    <source>
        <dbReference type="Proteomes" id="UP001302494"/>
    </source>
</evidence>
<evidence type="ECO:0000313" key="9">
    <source>
        <dbReference type="EMBL" id="WNM61331.1"/>
    </source>
</evidence>
<dbReference type="Pfam" id="PF00512">
    <property type="entry name" value="HisKA"/>
    <property type="match status" value="1"/>
</dbReference>
<dbReference type="GO" id="GO:0005886">
    <property type="term" value="C:plasma membrane"/>
    <property type="evidence" value="ECO:0007669"/>
    <property type="project" value="TreeGrafter"/>
</dbReference>
<feature type="coiled-coil region" evidence="6">
    <location>
        <begin position="73"/>
        <end position="114"/>
    </location>
</feature>
<dbReference type="Gene3D" id="3.30.565.10">
    <property type="entry name" value="Histidine kinase-like ATPase, C-terminal domain"/>
    <property type="match status" value="1"/>
</dbReference>
<dbReference type="Pfam" id="PF02518">
    <property type="entry name" value="HATPase_c"/>
    <property type="match status" value="1"/>
</dbReference>
<dbReference type="SUPFAM" id="SSF47384">
    <property type="entry name" value="Homodimeric domain of signal transducing histidine kinase"/>
    <property type="match status" value="1"/>
</dbReference>
<dbReference type="SMART" id="SM00388">
    <property type="entry name" value="HisKA"/>
    <property type="match status" value="1"/>
</dbReference>
<keyword evidence="6" id="KW-0175">Coiled coil</keyword>
<dbReference type="EMBL" id="CP116968">
    <property type="protein sequence ID" value="WNM61331.1"/>
    <property type="molecule type" value="Genomic_DNA"/>
</dbReference>
<reference evidence="9 10" key="1">
    <citation type="submission" date="2023-01" db="EMBL/GenBank/DDBJ databases">
        <title>Cultivation and genomic characterization of new, ubiquitous marine nitrite-oxidizing bacteria from the Nitrospirales.</title>
        <authorList>
            <person name="Mueller A.J."/>
            <person name="Daebeler A."/>
            <person name="Herbold C.W."/>
            <person name="Kirkegaard R.H."/>
            <person name="Daims H."/>
        </authorList>
    </citation>
    <scope>NUCLEOTIDE SEQUENCE [LARGE SCALE GENOMIC DNA]</scope>
    <source>
        <strain evidence="9 10">DK</strain>
    </source>
</reference>
<keyword evidence="3" id="KW-0597">Phosphoprotein</keyword>
<dbReference type="InterPro" id="IPR004358">
    <property type="entry name" value="Sig_transdc_His_kin-like_C"/>
</dbReference>
<dbReference type="GO" id="GO:0000155">
    <property type="term" value="F:phosphorelay sensor kinase activity"/>
    <property type="evidence" value="ECO:0007669"/>
    <property type="project" value="InterPro"/>
</dbReference>
<evidence type="ECO:0000256" key="3">
    <source>
        <dbReference type="ARBA" id="ARBA00022553"/>
    </source>
</evidence>
<protein>
    <recommendedName>
        <fullName evidence="2">histidine kinase</fullName>
        <ecNumber evidence="2">2.7.13.3</ecNumber>
    </recommendedName>
</protein>
<evidence type="ECO:0000256" key="2">
    <source>
        <dbReference type="ARBA" id="ARBA00012438"/>
    </source>
</evidence>
<dbReference type="SUPFAM" id="SSF55874">
    <property type="entry name" value="ATPase domain of HSP90 chaperone/DNA topoisomerase II/histidine kinase"/>
    <property type="match status" value="1"/>
</dbReference>
<dbReference type="InterPro" id="IPR036097">
    <property type="entry name" value="HisK_dim/P_sf"/>
</dbReference>
<gene>
    <name evidence="9" type="ORF">PQG83_16460</name>
</gene>
<keyword evidence="9" id="KW-0547">Nucleotide-binding</keyword>
<dbReference type="Proteomes" id="UP001302494">
    <property type="component" value="Chromosome"/>
</dbReference>
<feature type="transmembrane region" description="Helical" evidence="7">
    <location>
        <begin position="48"/>
        <end position="69"/>
    </location>
</feature>
<dbReference type="FunFam" id="3.30.565.10:FF:000010">
    <property type="entry name" value="Sensor histidine kinase RcsC"/>
    <property type="match status" value="1"/>
</dbReference>
<dbReference type="PANTHER" id="PTHR43047:SF72">
    <property type="entry name" value="OSMOSENSING HISTIDINE PROTEIN KINASE SLN1"/>
    <property type="match status" value="1"/>
</dbReference>
<dbReference type="GO" id="GO:0005524">
    <property type="term" value="F:ATP binding"/>
    <property type="evidence" value="ECO:0007669"/>
    <property type="project" value="UniProtKB-KW"/>
</dbReference>
<keyword evidence="10" id="KW-1185">Reference proteome</keyword>
<dbReference type="RefSeq" id="WP_312743335.1">
    <property type="nucleotide sequence ID" value="NZ_CP116968.1"/>
</dbReference>
<keyword evidence="7" id="KW-1133">Transmembrane helix</keyword>
<dbReference type="PROSITE" id="PS50109">
    <property type="entry name" value="HIS_KIN"/>
    <property type="match status" value="1"/>
</dbReference>
<evidence type="ECO:0000256" key="5">
    <source>
        <dbReference type="ARBA" id="ARBA00022777"/>
    </source>
</evidence>
<proteinExistence type="predicted"/>
<keyword evidence="7" id="KW-0812">Transmembrane</keyword>
<keyword evidence="5" id="KW-0418">Kinase</keyword>
<evidence type="ECO:0000259" key="8">
    <source>
        <dbReference type="PROSITE" id="PS50109"/>
    </source>
</evidence>
<dbReference type="CDD" id="cd00082">
    <property type="entry name" value="HisKA"/>
    <property type="match status" value="1"/>
</dbReference>
<evidence type="ECO:0000256" key="4">
    <source>
        <dbReference type="ARBA" id="ARBA00022679"/>
    </source>
</evidence>
<evidence type="ECO:0000256" key="7">
    <source>
        <dbReference type="SAM" id="Phobius"/>
    </source>
</evidence>
<dbReference type="KEGG" id="nneo:PQG83_16460"/>
<dbReference type="InterPro" id="IPR036890">
    <property type="entry name" value="HATPase_C_sf"/>
</dbReference>
<dbReference type="PANTHER" id="PTHR43047">
    <property type="entry name" value="TWO-COMPONENT HISTIDINE PROTEIN KINASE"/>
    <property type="match status" value="1"/>
</dbReference>
<dbReference type="Gene3D" id="1.10.287.130">
    <property type="match status" value="1"/>
</dbReference>
<feature type="domain" description="Histidine kinase" evidence="8">
    <location>
        <begin position="139"/>
        <end position="357"/>
    </location>
</feature>
<comment type="catalytic activity">
    <reaction evidence="1">
        <text>ATP + protein L-histidine = ADP + protein N-phospho-L-histidine.</text>
        <dbReference type="EC" id="2.7.13.3"/>
    </reaction>
</comment>
<keyword evidence="9" id="KW-0067">ATP-binding</keyword>
<evidence type="ECO:0000256" key="6">
    <source>
        <dbReference type="SAM" id="Coils"/>
    </source>
</evidence>
<dbReference type="InterPro" id="IPR005467">
    <property type="entry name" value="His_kinase_dom"/>
</dbReference>
<name>A0AA96GPM9_9BACT</name>
<dbReference type="SMART" id="SM00387">
    <property type="entry name" value="HATPase_c"/>
    <property type="match status" value="1"/>
</dbReference>